<accession>A0A9P6GI09</accession>
<sequence>MKTWLHVHGLRKQHSDAALSTKNDYSSATRNARFDQLLPNRVLTDTAARNAAAKSASRMSIERYLQAPLEDEPASVPAINAALKENSSPVWIEHDLSRRIHHRGHSRDTSYDANSEGRRTFYTSASGQESTGSSFSFGPRSNNHQRSNLHLAMPPLPRLRTAALVRDDVHSPDELNTGKTLDSGWALTDQHETSPQGKSADSAYRARIEAELARIQEKARSLEEEVRRFDQRKENEELLVPRITDEMAHQQMALKPKLAWILGGDSTNKPMTSTSITADTLNDGPSRPATSGRSIDSMPEKIPRRSKSSSAILEESQWASDRRRGVMMGRTPSKRPKLFCTFCQKKFHNGAEWVGHEKNFHMPEELWNTLLSERTFDRKDYFLQHVAQQHNVSAGQKPLRLTQLVEDWRRPLLLRHGHQALHCGFCGLTFPTYSERTEHVTGHFMRGTDIVSWWSERKSHHVPPPAKGGQNDNPFLPGMQYTIYPSGSNEGLEAVCCYCNEGFSRGNGKVEGALLKAHVSTHNFRNCNQRLYFSAQQFRQHLQDNHRSNYDGTLFAGWTLLLKASQKELSAIFVPADVSPKRAYTEPVDVVPNHQVKKAKDAPEPKMSFMDFSETPRFATKEKIRRRASTQTMADARNPNKAVRDSTTEFRRAATMDFARGDDGSAGAAPICQHRRSGDSKAEHAADAAAAAAAASGLQFFRRRREVSTRNRLYVRNETEGPLAKSSQKVFRKMAASTFGGLVLHSSLLAATPARLTNSVDVYTLH</sequence>
<feature type="region of interest" description="Disordered" evidence="2">
    <location>
        <begin position="124"/>
        <end position="144"/>
    </location>
</feature>
<evidence type="ECO:0000313" key="4">
    <source>
        <dbReference type="EMBL" id="KAF9735987.1"/>
    </source>
</evidence>
<protein>
    <submittedName>
        <fullName evidence="4">C2H2 type zinc finger domain-containing protein</fullName>
    </submittedName>
</protein>
<comment type="caution">
    <text evidence="4">The sequence shown here is derived from an EMBL/GenBank/DDBJ whole genome shotgun (WGS) entry which is preliminary data.</text>
</comment>
<gene>
    <name evidence="4" type="ORF">PMIN01_05902</name>
</gene>
<keyword evidence="1" id="KW-0175">Coiled coil</keyword>
<evidence type="ECO:0000256" key="1">
    <source>
        <dbReference type="SAM" id="Coils"/>
    </source>
</evidence>
<feature type="domain" description="C2H2-type" evidence="3">
    <location>
        <begin position="423"/>
        <end position="443"/>
    </location>
</feature>
<dbReference type="EMBL" id="WJXW01000005">
    <property type="protein sequence ID" value="KAF9735987.1"/>
    <property type="molecule type" value="Genomic_DNA"/>
</dbReference>
<evidence type="ECO:0000313" key="5">
    <source>
        <dbReference type="Proteomes" id="UP000756921"/>
    </source>
</evidence>
<dbReference type="Proteomes" id="UP000756921">
    <property type="component" value="Unassembled WGS sequence"/>
</dbReference>
<dbReference type="OrthoDB" id="10056939at2759"/>
<reference evidence="4" key="1">
    <citation type="journal article" date="2020" name="Mol. Plant Microbe Interact.">
        <title>Genome Sequence of the Biocontrol Agent Coniothyrium minitans strain Conio (IMI 134523).</title>
        <authorList>
            <person name="Patel D."/>
            <person name="Shittu T.A."/>
            <person name="Baroncelli R."/>
            <person name="Muthumeenakshi S."/>
            <person name="Osborne T.H."/>
            <person name="Janganan T.K."/>
            <person name="Sreenivasaprasad S."/>
        </authorList>
    </citation>
    <scope>NUCLEOTIDE SEQUENCE</scope>
    <source>
        <strain evidence="4">Conio</strain>
    </source>
</reference>
<feature type="coiled-coil region" evidence="1">
    <location>
        <begin position="205"/>
        <end position="239"/>
    </location>
</feature>
<dbReference type="PROSITE" id="PS00028">
    <property type="entry name" value="ZINC_FINGER_C2H2_1"/>
    <property type="match status" value="2"/>
</dbReference>
<evidence type="ECO:0000256" key="2">
    <source>
        <dbReference type="SAM" id="MobiDB-lite"/>
    </source>
</evidence>
<feature type="region of interest" description="Disordered" evidence="2">
    <location>
        <begin position="271"/>
        <end position="330"/>
    </location>
</feature>
<feature type="domain" description="C2H2-type" evidence="3">
    <location>
        <begin position="340"/>
        <end position="361"/>
    </location>
</feature>
<evidence type="ECO:0000259" key="3">
    <source>
        <dbReference type="PROSITE" id="PS00028"/>
    </source>
</evidence>
<dbReference type="SMART" id="SM00355">
    <property type="entry name" value="ZnF_C2H2"/>
    <property type="match status" value="2"/>
</dbReference>
<feature type="compositionally biased region" description="Polar residues" evidence="2">
    <location>
        <begin position="271"/>
        <end position="280"/>
    </location>
</feature>
<dbReference type="InterPro" id="IPR013087">
    <property type="entry name" value="Znf_C2H2_type"/>
</dbReference>
<organism evidence="4 5">
    <name type="scientific">Paraphaeosphaeria minitans</name>
    <dbReference type="NCBI Taxonomy" id="565426"/>
    <lineage>
        <taxon>Eukaryota</taxon>
        <taxon>Fungi</taxon>
        <taxon>Dikarya</taxon>
        <taxon>Ascomycota</taxon>
        <taxon>Pezizomycotina</taxon>
        <taxon>Dothideomycetes</taxon>
        <taxon>Pleosporomycetidae</taxon>
        <taxon>Pleosporales</taxon>
        <taxon>Massarineae</taxon>
        <taxon>Didymosphaeriaceae</taxon>
        <taxon>Paraphaeosphaeria</taxon>
    </lineage>
</organism>
<keyword evidence="5" id="KW-1185">Reference proteome</keyword>
<name>A0A9P6GI09_9PLEO</name>
<dbReference type="AlphaFoldDB" id="A0A9P6GI09"/>
<feature type="region of interest" description="Disordered" evidence="2">
    <location>
        <begin position="174"/>
        <end position="202"/>
    </location>
</feature>
<proteinExistence type="predicted"/>